<evidence type="ECO:0000313" key="2">
    <source>
        <dbReference type="Proteomes" id="UP000828941"/>
    </source>
</evidence>
<keyword evidence="2" id="KW-1185">Reference proteome</keyword>
<organism evidence="1 2">
    <name type="scientific">Bauhinia variegata</name>
    <name type="common">Purple orchid tree</name>
    <name type="synonym">Phanera variegata</name>
    <dbReference type="NCBI Taxonomy" id="167791"/>
    <lineage>
        <taxon>Eukaryota</taxon>
        <taxon>Viridiplantae</taxon>
        <taxon>Streptophyta</taxon>
        <taxon>Embryophyta</taxon>
        <taxon>Tracheophyta</taxon>
        <taxon>Spermatophyta</taxon>
        <taxon>Magnoliopsida</taxon>
        <taxon>eudicotyledons</taxon>
        <taxon>Gunneridae</taxon>
        <taxon>Pentapetalae</taxon>
        <taxon>rosids</taxon>
        <taxon>fabids</taxon>
        <taxon>Fabales</taxon>
        <taxon>Fabaceae</taxon>
        <taxon>Cercidoideae</taxon>
        <taxon>Cercideae</taxon>
        <taxon>Bauhiniinae</taxon>
        <taxon>Bauhinia</taxon>
    </lineage>
</organism>
<gene>
    <name evidence="1" type="ORF">L6164_004965</name>
</gene>
<proteinExistence type="predicted"/>
<name>A0ACB9PPU8_BAUVA</name>
<sequence length="125" mass="14174">MEEADQKCWRMQADENLKRLQSLLFGADLALEKQDFSAQILGLSLVGFLDSHCHSDIDEAFIHPIRREAFSMIDASRRSLVPESDRLAFEQANKSPGCIFGTAGDFDIEKIKKSKYFKLYGNSPK</sequence>
<protein>
    <submittedName>
        <fullName evidence="1">Uncharacterized protein</fullName>
    </submittedName>
</protein>
<dbReference type="EMBL" id="CM039428">
    <property type="protein sequence ID" value="KAI4350516.1"/>
    <property type="molecule type" value="Genomic_DNA"/>
</dbReference>
<dbReference type="Proteomes" id="UP000828941">
    <property type="component" value="Chromosome 3"/>
</dbReference>
<evidence type="ECO:0000313" key="1">
    <source>
        <dbReference type="EMBL" id="KAI4350516.1"/>
    </source>
</evidence>
<accession>A0ACB9PPU8</accession>
<comment type="caution">
    <text evidence="1">The sequence shown here is derived from an EMBL/GenBank/DDBJ whole genome shotgun (WGS) entry which is preliminary data.</text>
</comment>
<reference evidence="1 2" key="1">
    <citation type="journal article" date="2022" name="DNA Res.">
        <title>Chromosomal-level genome assembly of the orchid tree Bauhinia variegata (Leguminosae; Cercidoideae) supports the allotetraploid origin hypothesis of Bauhinia.</title>
        <authorList>
            <person name="Zhong Y."/>
            <person name="Chen Y."/>
            <person name="Zheng D."/>
            <person name="Pang J."/>
            <person name="Liu Y."/>
            <person name="Luo S."/>
            <person name="Meng S."/>
            <person name="Qian L."/>
            <person name="Wei D."/>
            <person name="Dai S."/>
            <person name="Zhou R."/>
        </authorList>
    </citation>
    <scope>NUCLEOTIDE SEQUENCE [LARGE SCALE GENOMIC DNA]</scope>
    <source>
        <strain evidence="1">BV-YZ2020</strain>
    </source>
</reference>